<keyword evidence="7" id="KW-0808">Transferase</keyword>
<dbReference type="Proteomes" id="UP000196368">
    <property type="component" value="Unassembled WGS sequence"/>
</dbReference>
<dbReference type="RefSeq" id="WP_087289201.1">
    <property type="nucleotide sequence ID" value="NZ_NFJD01000004.1"/>
</dbReference>
<dbReference type="GO" id="GO:0005543">
    <property type="term" value="F:phospholipid binding"/>
    <property type="evidence" value="ECO:0007669"/>
    <property type="project" value="TreeGrafter"/>
</dbReference>
<dbReference type="NCBIfam" id="TIGR00215">
    <property type="entry name" value="lpxB"/>
    <property type="match status" value="1"/>
</dbReference>
<dbReference type="EMBL" id="NFJD01000004">
    <property type="protein sequence ID" value="OUO56280.1"/>
    <property type="molecule type" value="Genomic_DNA"/>
</dbReference>
<organism evidence="11 12">
    <name type="scientific">Candidatus Avelusimicrobium gallicola</name>
    <dbReference type="NCBI Taxonomy" id="2562704"/>
    <lineage>
        <taxon>Bacteria</taxon>
        <taxon>Pseudomonadati</taxon>
        <taxon>Elusimicrobiota</taxon>
        <taxon>Elusimicrobia</taxon>
        <taxon>Elusimicrobiales</taxon>
        <taxon>Elusimicrobiaceae</taxon>
        <taxon>Candidatus Avelusimicrobium</taxon>
    </lineage>
</organism>
<accession>A0A1Y4DIY5</accession>
<dbReference type="OrthoDB" id="9801642at2"/>
<evidence type="ECO:0000256" key="2">
    <source>
        <dbReference type="ARBA" id="ARBA00012687"/>
    </source>
</evidence>
<protein>
    <recommendedName>
        <fullName evidence="3 10">Lipid-A-disaccharide synthase</fullName>
        <ecNumber evidence="2 10">2.4.1.182</ecNumber>
    </recommendedName>
</protein>
<gene>
    <name evidence="11" type="ORF">B5F75_06595</name>
</gene>
<evidence type="ECO:0000256" key="3">
    <source>
        <dbReference type="ARBA" id="ARBA00020902"/>
    </source>
</evidence>
<evidence type="ECO:0000256" key="8">
    <source>
        <dbReference type="ARBA" id="ARBA00023098"/>
    </source>
</evidence>
<comment type="caution">
    <text evidence="11">The sequence shown here is derived from an EMBL/GenBank/DDBJ whole genome shotgun (WGS) entry which is preliminary data.</text>
</comment>
<dbReference type="AlphaFoldDB" id="A0A1Y4DIY5"/>
<evidence type="ECO:0000256" key="9">
    <source>
        <dbReference type="ARBA" id="ARBA00048975"/>
    </source>
</evidence>
<comment type="catalytic activity">
    <reaction evidence="9">
        <text>a lipid X + a UDP-2-N,3-O-bis[(3R)-3-hydroxyacyl]-alpha-D-glucosamine = a lipid A disaccharide + UDP + H(+)</text>
        <dbReference type="Rhea" id="RHEA:67828"/>
        <dbReference type="ChEBI" id="CHEBI:15378"/>
        <dbReference type="ChEBI" id="CHEBI:58223"/>
        <dbReference type="ChEBI" id="CHEBI:137748"/>
        <dbReference type="ChEBI" id="CHEBI:176338"/>
        <dbReference type="ChEBI" id="CHEBI:176343"/>
        <dbReference type="EC" id="2.4.1.182"/>
    </reaction>
</comment>
<evidence type="ECO:0000256" key="6">
    <source>
        <dbReference type="ARBA" id="ARBA00022676"/>
    </source>
</evidence>
<dbReference type="EC" id="2.4.1.182" evidence="2 10"/>
<dbReference type="GO" id="GO:0009245">
    <property type="term" value="P:lipid A biosynthetic process"/>
    <property type="evidence" value="ECO:0007669"/>
    <property type="project" value="UniProtKB-UniRule"/>
</dbReference>
<evidence type="ECO:0000256" key="1">
    <source>
        <dbReference type="ARBA" id="ARBA00002056"/>
    </source>
</evidence>
<dbReference type="PANTHER" id="PTHR30372:SF4">
    <property type="entry name" value="LIPID-A-DISACCHARIDE SYNTHASE, MITOCHONDRIAL-RELATED"/>
    <property type="match status" value="1"/>
</dbReference>
<reference evidence="12" key="1">
    <citation type="submission" date="2017-04" db="EMBL/GenBank/DDBJ databases">
        <title>Function of individual gut microbiota members based on whole genome sequencing of pure cultures obtained from chicken caecum.</title>
        <authorList>
            <person name="Medvecky M."/>
            <person name="Cejkova D."/>
            <person name="Polansky O."/>
            <person name="Karasova D."/>
            <person name="Kubasova T."/>
            <person name="Cizek A."/>
            <person name="Rychlik I."/>
        </authorList>
    </citation>
    <scope>NUCLEOTIDE SEQUENCE [LARGE SCALE GENOMIC DNA]</scope>
    <source>
        <strain evidence="12">An273</strain>
    </source>
</reference>
<keyword evidence="12" id="KW-1185">Reference proteome</keyword>
<name>A0A1Y4DIY5_9BACT</name>
<dbReference type="SUPFAM" id="SSF53756">
    <property type="entry name" value="UDP-Glycosyltransferase/glycogen phosphorylase"/>
    <property type="match status" value="1"/>
</dbReference>
<evidence type="ECO:0000256" key="4">
    <source>
        <dbReference type="ARBA" id="ARBA00022516"/>
    </source>
</evidence>
<evidence type="ECO:0000256" key="10">
    <source>
        <dbReference type="NCBIfam" id="TIGR00215"/>
    </source>
</evidence>
<dbReference type="Pfam" id="PF02684">
    <property type="entry name" value="LpxB"/>
    <property type="match status" value="1"/>
</dbReference>
<comment type="function">
    <text evidence="1">Condensation of UDP-2,3-diacylglucosamine and 2,3-diacylglucosamine-1-phosphate to form lipid A disaccharide, a precursor of lipid A, a phosphorylated glycolipid that anchors the lipopolysaccharide to the outer membrane of the cell.</text>
</comment>
<keyword evidence="5" id="KW-0441">Lipid A biosynthesis</keyword>
<keyword evidence="8" id="KW-0443">Lipid metabolism</keyword>
<evidence type="ECO:0000256" key="5">
    <source>
        <dbReference type="ARBA" id="ARBA00022556"/>
    </source>
</evidence>
<evidence type="ECO:0000256" key="7">
    <source>
        <dbReference type="ARBA" id="ARBA00022679"/>
    </source>
</evidence>
<evidence type="ECO:0000313" key="11">
    <source>
        <dbReference type="EMBL" id="OUO56280.1"/>
    </source>
</evidence>
<dbReference type="GO" id="GO:0008915">
    <property type="term" value="F:lipid-A-disaccharide synthase activity"/>
    <property type="evidence" value="ECO:0007669"/>
    <property type="project" value="UniProtKB-UniRule"/>
</dbReference>
<evidence type="ECO:0000313" key="12">
    <source>
        <dbReference type="Proteomes" id="UP000196368"/>
    </source>
</evidence>
<sequence length="384" mass="43658">MSTITPITKNILFVAGDVSGDIHAAGLIEAIKEADPDVRITSVGGKRMQAVSDEFLYDLASKGASGFIEPLKKMPLWIRLMNQIREYMETQNPVALVVVDFYGFNHQILGMAKHRHIPAYYYVTPQVWASRQYRAKRLAELTRKMFTIYPFEPEFHKKFGGNAVFLGNPLLDQLPLPTEKDYHIPDHKNHAWKLGMLPGSRMGEIKRLTPVFYQAYKEVLKEFPNTQAYMFLLPDADEKVFLDLIGEKPHANFHLVKDLHYELRSQMDFLLACSGTATLENALLGIPMVVAYKLFWPTYQIAKRVIKVPYISLVNLLSKKPLVKELIQYDATPRALAAETMAMFQNPAKLAQMRKELLKLRASLGEPGVAKRAAAEILNDLKHE</sequence>
<dbReference type="PANTHER" id="PTHR30372">
    <property type="entry name" value="LIPID-A-DISACCHARIDE SYNTHASE"/>
    <property type="match status" value="1"/>
</dbReference>
<dbReference type="InterPro" id="IPR003835">
    <property type="entry name" value="Glyco_trans_19"/>
</dbReference>
<dbReference type="GO" id="GO:0016020">
    <property type="term" value="C:membrane"/>
    <property type="evidence" value="ECO:0007669"/>
    <property type="project" value="GOC"/>
</dbReference>
<keyword evidence="4" id="KW-0444">Lipid biosynthesis</keyword>
<keyword evidence="6" id="KW-0328">Glycosyltransferase</keyword>
<proteinExistence type="predicted"/>